<comment type="caution">
    <text evidence="1">The sequence shown here is derived from an EMBL/GenBank/DDBJ whole genome shotgun (WGS) entry which is preliminary data.</text>
</comment>
<dbReference type="Pfam" id="PF19730">
    <property type="entry name" value="DUF6221"/>
    <property type="match status" value="1"/>
</dbReference>
<name>A0ABP9DC54_9ACTN</name>
<dbReference type="RefSeq" id="WP_345695527.1">
    <property type="nucleotide sequence ID" value="NZ_BAABIS010000001.1"/>
</dbReference>
<proteinExistence type="predicted"/>
<keyword evidence="2" id="KW-1185">Reference proteome</keyword>
<organism evidence="1 2">
    <name type="scientific">Kitasatospora terrestris</name>
    <dbReference type="NCBI Taxonomy" id="258051"/>
    <lineage>
        <taxon>Bacteria</taxon>
        <taxon>Bacillati</taxon>
        <taxon>Actinomycetota</taxon>
        <taxon>Actinomycetes</taxon>
        <taxon>Kitasatosporales</taxon>
        <taxon>Streptomycetaceae</taxon>
        <taxon>Kitasatospora</taxon>
    </lineage>
</organism>
<evidence type="ECO:0000313" key="1">
    <source>
        <dbReference type="EMBL" id="GAA4837005.1"/>
    </source>
</evidence>
<evidence type="ECO:0000313" key="2">
    <source>
        <dbReference type="Proteomes" id="UP001501752"/>
    </source>
</evidence>
<dbReference type="EMBL" id="BAABIS010000001">
    <property type="protein sequence ID" value="GAA4837005.1"/>
    <property type="molecule type" value="Genomic_DNA"/>
</dbReference>
<sequence>MSSDLVAFLRARLDEDARIARAATAAPATGGDHVARWAPARVLAETAVKRQLVAVSNADCSPGCAVEHSFGRSCGLHWMGPLHEEADGRWLYDDSGARHAPPPVTTEWTLRLLALPYTGHPEYRPAWAPGA</sequence>
<accession>A0ABP9DC54</accession>
<dbReference type="Proteomes" id="UP001501752">
    <property type="component" value="Unassembled WGS sequence"/>
</dbReference>
<dbReference type="InterPro" id="IPR046193">
    <property type="entry name" value="DUF6221"/>
</dbReference>
<reference evidence="2" key="1">
    <citation type="journal article" date="2019" name="Int. J. Syst. Evol. Microbiol.">
        <title>The Global Catalogue of Microorganisms (GCM) 10K type strain sequencing project: providing services to taxonomists for standard genome sequencing and annotation.</title>
        <authorList>
            <consortium name="The Broad Institute Genomics Platform"/>
            <consortium name="The Broad Institute Genome Sequencing Center for Infectious Disease"/>
            <person name="Wu L."/>
            <person name="Ma J."/>
        </authorList>
    </citation>
    <scope>NUCLEOTIDE SEQUENCE [LARGE SCALE GENOMIC DNA]</scope>
    <source>
        <strain evidence="2">JCM 13006</strain>
    </source>
</reference>
<protein>
    <submittedName>
        <fullName evidence="1">Uncharacterized protein</fullName>
    </submittedName>
</protein>
<gene>
    <name evidence="1" type="ORF">GCM10023235_09970</name>
</gene>